<dbReference type="InterPro" id="IPR000070">
    <property type="entry name" value="Pectinesterase_cat"/>
</dbReference>
<dbReference type="AlphaFoldDB" id="A0A8K0N601"/>
<evidence type="ECO:0000256" key="7">
    <source>
        <dbReference type="ARBA" id="ARBA00023157"/>
    </source>
</evidence>
<dbReference type="InterPro" id="IPR033131">
    <property type="entry name" value="Pectinesterase_Asp_AS"/>
</dbReference>
<comment type="caution">
    <text evidence="15">The sequence shown here is derived from an EMBL/GenBank/DDBJ whole genome shotgun (WGS) entry which is preliminary data.</text>
</comment>
<dbReference type="GO" id="GO:0030599">
    <property type="term" value="F:pectinesterase activity"/>
    <property type="evidence" value="ECO:0007669"/>
    <property type="project" value="UniProtKB-UniRule"/>
</dbReference>
<evidence type="ECO:0000256" key="12">
    <source>
        <dbReference type="RuleBase" id="RU000589"/>
    </source>
</evidence>
<evidence type="ECO:0000256" key="6">
    <source>
        <dbReference type="ARBA" id="ARBA00023085"/>
    </source>
</evidence>
<evidence type="ECO:0000256" key="1">
    <source>
        <dbReference type="ARBA" id="ARBA00005184"/>
    </source>
</evidence>
<keyword evidence="5 12" id="KW-0378">Hydrolase</keyword>
<organism evidence="15 16">
    <name type="scientific">Cocos nucifera</name>
    <name type="common">Coconut palm</name>
    <dbReference type="NCBI Taxonomy" id="13894"/>
    <lineage>
        <taxon>Eukaryota</taxon>
        <taxon>Viridiplantae</taxon>
        <taxon>Streptophyta</taxon>
        <taxon>Embryophyta</taxon>
        <taxon>Tracheophyta</taxon>
        <taxon>Spermatophyta</taxon>
        <taxon>Magnoliopsida</taxon>
        <taxon>Liliopsida</taxon>
        <taxon>Arecaceae</taxon>
        <taxon>Arecoideae</taxon>
        <taxon>Cocoseae</taxon>
        <taxon>Attaleinae</taxon>
        <taxon>Cocos</taxon>
    </lineage>
</organism>
<evidence type="ECO:0000256" key="8">
    <source>
        <dbReference type="ARBA" id="ARBA00023180"/>
    </source>
</evidence>
<feature type="region of interest" description="Disordered" evidence="13">
    <location>
        <begin position="238"/>
        <end position="263"/>
    </location>
</feature>
<reference evidence="15" key="1">
    <citation type="journal article" date="2017" name="Gigascience">
        <title>The genome draft of coconut (Cocos nucifera).</title>
        <authorList>
            <person name="Xiao Y."/>
            <person name="Xu P."/>
            <person name="Fan H."/>
            <person name="Baudouin L."/>
            <person name="Xia W."/>
            <person name="Bocs S."/>
            <person name="Xu J."/>
            <person name="Li Q."/>
            <person name="Guo A."/>
            <person name="Zhou L."/>
            <person name="Li J."/>
            <person name="Wu Y."/>
            <person name="Ma Z."/>
            <person name="Armero A."/>
            <person name="Issali A.E."/>
            <person name="Liu N."/>
            <person name="Peng M."/>
            <person name="Yang Y."/>
        </authorList>
    </citation>
    <scope>NUCLEOTIDE SEQUENCE</scope>
    <source>
        <tissue evidence="15">Spear leaf of Hainan Tall coconut</tissue>
    </source>
</reference>
<accession>A0A8K0N601</accession>
<feature type="domain" description="Pectinesterase inhibitor" evidence="14">
    <location>
        <begin position="47"/>
        <end position="194"/>
    </location>
</feature>
<evidence type="ECO:0000256" key="11">
    <source>
        <dbReference type="PROSITE-ProRule" id="PRU10040"/>
    </source>
</evidence>
<dbReference type="Gene3D" id="1.20.140.40">
    <property type="entry name" value="Invertase/pectin methylesterase inhibitor family protein"/>
    <property type="match status" value="1"/>
</dbReference>
<feature type="active site" evidence="11">
    <location>
        <position position="410"/>
    </location>
</feature>
<comment type="catalytic activity">
    <reaction evidence="9 12">
        <text>[(1-&gt;4)-alpha-D-galacturonosyl methyl ester](n) + n H2O = [(1-&gt;4)-alpha-D-galacturonosyl](n) + n methanol + n H(+)</text>
        <dbReference type="Rhea" id="RHEA:22380"/>
        <dbReference type="Rhea" id="RHEA-COMP:14570"/>
        <dbReference type="Rhea" id="RHEA-COMP:14573"/>
        <dbReference type="ChEBI" id="CHEBI:15377"/>
        <dbReference type="ChEBI" id="CHEBI:15378"/>
        <dbReference type="ChEBI" id="CHEBI:17790"/>
        <dbReference type="ChEBI" id="CHEBI:140522"/>
        <dbReference type="ChEBI" id="CHEBI:140523"/>
        <dbReference type="EC" id="3.1.1.11"/>
    </reaction>
</comment>
<dbReference type="FunFam" id="2.160.20.10:FF:000001">
    <property type="entry name" value="Pectinesterase"/>
    <property type="match status" value="1"/>
</dbReference>
<dbReference type="EMBL" id="CM017879">
    <property type="protein sequence ID" value="KAG1358875.1"/>
    <property type="molecule type" value="Genomic_DNA"/>
</dbReference>
<comment type="pathway">
    <text evidence="1 12">Glycan metabolism; pectin degradation; 2-dehydro-3-deoxy-D-gluconate from pectin: step 1/5.</text>
</comment>
<evidence type="ECO:0000259" key="14">
    <source>
        <dbReference type="SMART" id="SM00856"/>
    </source>
</evidence>
<evidence type="ECO:0000256" key="4">
    <source>
        <dbReference type="ARBA" id="ARBA00013229"/>
    </source>
</evidence>
<dbReference type="PANTHER" id="PTHR31707">
    <property type="entry name" value="PECTINESTERASE"/>
    <property type="match status" value="1"/>
</dbReference>
<feature type="chain" id="PRO_5035487852" description="Pectinesterase" evidence="12">
    <location>
        <begin position="20"/>
        <end position="578"/>
    </location>
</feature>
<dbReference type="GO" id="GO:0045490">
    <property type="term" value="P:pectin catabolic process"/>
    <property type="evidence" value="ECO:0007669"/>
    <property type="project" value="UniProtKB-UniRule"/>
</dbReference>
<dbReference type="SUPFAM" id="SSF101148">
    <property type="entry name" value="Plant invertase/pectin methylesterase inhibitor"/>
    <property type="match status" value="1"/>
</dbReference>
<keyword evidence="7" id="KW-1015">Disulfide bond</keyword>
<dbReference type="InterPro" id="IPR011050">
    <property type="entry name" value="Pectin_lyase_fold/virulence"/>
</dbReference>
<protein>
    <recommendedName>
        <fullName evidence="4 12">Pectinesterase</fullName>
        <ecNumber evidence="4 12">3.1.1.11</ecNumber>
    </recommendedName>
</protein>
<evidence type="ECO:0000256" key="5">
    <source>
        <dbReference type="ARBA" id="ARBA00022801"/>
    </source>
</evidence>
<dbReference type="InterPro" id="IPR012334">
    <property type="entry name" value="Pectin_lyas_fold"/>
</dbReference>
<keyword evidence="8" id="KW-0325">Glycoprotein</keyword>
<dbReference type="Proteomes" id="UP000797356">
    <property type="component" value="Chromosome 8"/>
</dbReference>
<evidence type="ECO:0000313" key="15">
    <source>
        <dbReference type="EMBL" id="KAG1358875.1"/>
    </source>
</evidence>
<dbReference type="Pfam" id="PF01095">
    <property type="entry name" value="Pectinesterase"/>
    <property type="match status" value="1"/>
</dbReference>
<dbReference type="PROSITE" id="PS00503">
    <property type="entry name" value="PECTINESTERASE_2"/>
    <property type="match status" value="1"/>
</dbReference>
<keyword evidence="12" id="KW-0732">Signal</keyword>
<dbReference type="UniPathway" id="UPA00545">
    <property type="reaction ID" value="UER00823"/>
</dbReference>
<dbReference type="InterPro" id="IPR035513">
    <property type="entry name" value="Invertase/methylesterase_inhib"/>
</dbReference>
<dbReference type="Pfam" id="PF04043">
    <property type="entry name" value="PMEI"/>
    <property type="match status" value="1"/>
</dbReference>
<dbReference type="SMART" id="SM00856">
    <property type="entry name" value="PMEI"/>
    <property type="match status" value="1"/>
</dbReference>
<dbReference type="GO" id="GO:0004857">
    <property type="term" value="F:enzyme inhibitor activity"/>
    <property type="evidence" value="ECO:0007669"/>
    <property type="project" value="InterPro"/>
</dbReference>
<reference evidence="15" key="2">
    <citation type="submission" date="2019-07" db="EMBL/GenBank/DDBJ databases">
        <authorList>
            <person name="Yang Y."/>
            <person name="Bocs S."/>
            <person name="Baudouin L."/>
        </authorList>
    </citation>
    <scope>NUCLEOTIDE SEQUENCE</scope>
    <source>
        <tissue evidence="15">Spear leaf of Hainan Tall coconut</tissue>
    </source>
</reference>
<feature type="signal peptide" evidence="12">
    <location>
        <begin position="1"/>
        <end position="19"/>
    </location>
</feature>
<dbReference type="OrthoDB" id="2019149at2759"/>
<dbReference type="NCBIfam" id="TIGR01614">
    <property type="entry name" value="PME_inhib"/>
    <property type="match status" value="1"/>
</dbReference>
<dbReference type="GO" id="GO:0042545">
    <property type="term" value="P:cell wall modification"/>
    <property type="evidence" value="ECO:0007669"/>
    <property type="project" value="UniProtKB-UniRule"/>
</dbReference>
<evidence type="ECO:0000313" key="16">
    <source>
        <dbReference type="Proteomes" id="UP000797356"/>
    </source>
</evidence>
<dbReference type="Gene3D" id="2.160.20.10">
    <property type="entry name" value="Single-stranded right-handed beta-helix, Pectin lyase-like"/>
    <property type="match status" value="1"/>
</dbReference>
<comment type="similarity">
    <text evidence="2">In the N-terminal section; belongs to the PMEI family.</text>
</comment>
<dbReference type="EC" id="3.1.1.11" evidence="4 12"/>
<dbReference type="FunFam" id="1.20.140.40:FF:000001">
    <property type="entry name" value="Pectinesterase"/>
    <property type="match status" value="1"/>
</dbReference>
<evidence type="ECO:0000256" key="3">
    <source>
        <dbReference type="ARBA" id="ARBA00007786"/>
    </source>
</evidence>
<dbReference type="CDD" id="cd15798">
    <property type="entry name" value="PMEI-like_3"/>
    <property type="match status" value="1"/>
</dbReference>
<proteinExistence type="inferred from homology"/>
<keyword evidence="16" id="KW-1185">Reference proteome</keyword>
<evidence type="ECO:0000256" key="13">
    <source>
        <dbReference type="SAM" id="MobiDB-lite"/>
    </source>
</evidence>
<keyword evidence="6 12" id="KW-0063">Aspartyl esterase</keyword>
<gene>
    <name evidence="15" type="ORF">COCNU_08G003210</name>
</gene>
<comment type="similarity">
    <text evidence="3">In the C-terminal section; belongs to the pectinesterase family.</text>
</comment>
<name>A0A8K0N601_COCNU</name>
<comment type="function">
    <text evidence="10">Acts in the modification of cell walls via demethylesterification of cell wall pectin.</text>
</comment>
<dbReference type="InterPro" id="IPR006501">
    <property type="entry name" value="Pectinesterase_inhib_dom"/>
</dbReference>
<evidence type="ECO:0000256" key="10">
    <source>
        <dbReference type="ARBA" id="ARBA00057335"/>
    </source>
</evidence>
<sequence length="578" mass="63636">MIAGASVSVILILAAVGVAAVIYQSKHHTAHTKSSSTSASKNKDLQSTSRAIKLLCGAADYKEACESSMAKAVNTTSPKALIRASVSIVVDEVAKAFNKSDLIKSDDPMVQGAIEDCKELFRFSADELATALGNIDAHTLEQIPKQSSELRNWLSAVMSYQQTCIDGFPDGELKDKMEEAMKSAKELTSNALAIIEEASEFLSSVKIPAGNRRRLLADGQEAALHKDAGYPSWLSKEERRHLGEGQDGQDGPRATKNLKPNVTVAKDGSGDFKTISEALAQMPKQYEGRYVIYVKEGVYEETVVVDKKMVNVTMFGDGSRKTVVTGSKNYVDGTRTYQTATFAALGDGFMAIAMGFRNTAGPEKHQAVALRVQADRAVFLNCRMEGYQDTLYAQCHRQFYRSCIISGTVDFIFGDAAAIFQNCVLVVRRPLDNQQNIVTAQGRISPRETTGFVLHHCRFIADSKLVPDKDKIRSYLGRPWKEYSRTVIMESDIGDFIHKDGYMPWDGDFALKTLFYAEYNNKGPGADTSARVQWPGFKVISNRTEAASFTPEVFIQGRDWIKRTGGAVPVPVRLSLYQ</sequence>
<evidence type="ECO:0000256" key="9">
    <source>
        <dbReference type="ARBA" id="ARBA00047928"/>
    </source>
</evidence>
<dbReference type="SUPFAM" id="SSF51126">
    <property type="entry name" value="Pectin lyase-like"/>
    <property type="match status" value="1"/>
</dbReference>
<evidence type="ECO:0000256" key="2">
    <source>
        <dbReference type="ARBA" id="ARBA00006027"/>
    </source>
</evidence>